<accession>A0A927GVX0</accession>
<proteinExistence type="predicted"/>
<feature type="domain" description="ANTAR" evidence="1">
    <location>
        <begin position="121"/>
        <end position="182"/>
    </location>
</feature>
<evidence type="ECO:0000259" key="1">
    <source>
        <dbReference type="PROSITE" id="PS50921"/>
    </source>
</evidence>
<gene>
    <name evidence="2" type="ORF">IB286_08820</name>
</gene>
<dbReference type="RefSeq" id="WP_190764592.1">
    <property type="nucleotide sequence ID" value="NZ_JACXLD010000004.1"/>
</dbReference>
<name>A0A927GVX0_9GAMM</name>
<dbReference type="Proteomes" id="UP000610558">
    <property type="component" value="Unassembled WGS sequence"/>
</dbReference>
<dbReference type="AlphaFoldDB" id="A0A927GVX0"/>
<dbReference type="InterPro" id="IPR011006">
    <property type="entry name" value="CheY-like_superfamily"/>
</dbReference>
<organism evidence="2 3">
    <name type="scientific">Spongiibacter pelagi</name>
    <dbReference type="NCBI Taxonomy" id="2760804"/>
    <lineage>
        <taxon>Bacteria</taxon>
        <taxon>Pseudomonadati</taxon>
        <taxon>Pseudomonadota</taxon>
        <taxon>Gammaproteobacteria</taxon>
        <taxon>Cellvibrionales</taxon>
        <taxon>Spongiibacteraceae</taxon>
        <taxon>Spongiibacter</taxon>
    </lineage>
</organism>
<keyword evidence="3" id="KW-1185">Reference proteome</keyword>
<protein>
    <recommendedName>
        <fullName evidence="1">ANTAR domain-containing protein</fullName>
    </recommendedName>
</protein>
<evidence type="ECO:0000313" key="3">
    <source>
        <dbReference type="Proteomes" id="UP000610558"/>
    </source>
</evidence>
<dbReference type="SUPFAM" id="SSF52172">
    <property type="entry name" value="CheY-like"/>
    <property type="match status" value="1"/>
</dbReference>
<dbReference type="EMBL" id="JACXLD010000004">
    <property type="protein sequence ID" value="MBD2859111.1"/>
    <property type="molecule type" value="Genomic_DNA"/>
</dbReference>
<reference evidence="2" key="1">
    <citation type="submission" date="2020-09" db="EMBL/GenBank/DDBJ databases">
        <authorList>
            <person name="Yoon J.-W."/>
        </authorList>
    </citation>
    <scope>NUCLEOTIDE SEQUENCE</scope>
    <source>
        <strain evidence="2">KMU-158</strain>
    </source>
</reference>
<dbReference type="GO" id="GO:0003723">
    <property type="term" value="F:RNA binding"/>
    <property type="evidence" value="ECO:0007669"/>
    <property type="project" value="InterPro"/>
</dbReference>
<evidence type="ECO:0000313" key="2">
    <source>
        <dbReference type="EMBL" id="MBD2859111.1"/>
    </source>
</evidence>
<dbReference type="InterPro" id="IPR005561">
    <property type="entry name" value="ANTAR"/>
</dbReference>
<comment type="caution">
    <text evidence="2">The sequence shown here is derived from an EMBL/GenBank/DDBJ whole genome shotgun (WGS) entry which is preliminary data.</text>
</comment>
<dbReference type="PROSITE" id="PS50921">
    <property type="entry name" value="ANTAR"/>
    <property type="match status" value="1"/>
</dbReference>
<sequence length="188" mass="20693">MKLLLIGISEEKISKLQDALSTAGLDLVSFNGQQDSLYPLIEQQRPEIILIDTSSTARDTLEHLAQLDRNHARTVISLGRNSESINRLAAETGLSLYAVDSVAVSLLQALTDVVISQLISRDKLAREVASMRPVLAQQRDLHSAIKFIMEKYGLADTQARDLLAKNAKHQKRGIADVARHLMETGSLP</sequence>